<keyword evidence="1" id="KW-0472">Membrane</keyword>
<gene>
    <name evidence="2" type="ORF">LPTSP4_34370</name>
</gene>
<feature type="transmembrane region" description="Helical" evidence="1">
    <location>
        <begin position="98"/>
        <end position="119"/>
    </location>
</feature>
<reference evidence="2 3" key="1">
    <citation type="submission" date="2018-02" db="EMBL/GenBank/DDBJ databases">
        <title>Novel Leptospira species isolated from soil and water in Japan.</title>
        <authorList>
            <person name="Nakao R."/>
            <person name="Masuzawa T."/>
        </authorList>
    </citation>
    <scope>NUCLEOTIDE SEQUENCE [LARGE SCALE GENOMIC DNA]</scope>
    <source>
        <strain evidence="2 3">YH101</strain>
    </source>
</reference>
<evidence type="ECO:0000313" key="3">
    <source>
        <dbReference type="Proteomes" id="UP000245133"/>
    </source>
</evidence>
<comment type="caution">
    <text evidence="2">The sequence shown here is derived from an EMBL/GenBank/DDBJ whole genome shotgun (WGS) entry which is preliminary data.</text>
</comment>
<dbReference type="Proteomes" id="UP000245133">
    <property type="component" value="Unassembled WGS sequence"/>
</dbReference>
<accession>A0A2P2E4V2</accession>
<sequence>MNHLENLGNLSFAVVQEIGRVKNKFPIQYECHYSFSLKNGQLAESSEVIPYSIYRKLKLGDSIQIYRKEMTVFGRKIAVSKIKENDEVSTPLIHLERFFRGAVAYFAVLIGLATLFRAWGLQFRTYRSP</sequence>
<evidence type="ECO:0000256" key="1">
    <source>
        <dbReference type="SAM" id="Phobius"/>
    </source>
</evidence>
<dbReference type="AlphaFoldDB" id="A0A2P2E4V2"/>
<organism evidence="2 3">
    <name type="scientific">Leptospira ryugenii</name>
    <dbReference type="NCBI Taxonomy" id="1917863"/>
    <lineage>
        <taxon>Bacteria</taxon>
        <taxon>Pseudomonadati</taxon>
        <taxon>Spirochaetota</taxon>
        <taxon>Spirochaetia</taxon>
        <taxon>Leptospirales</taxon>
        <taxon>Leptospiraceae</taxon>
        <taxon>Leptospira</taxon>
    </lineage>
</organism>
<proteinExistence type="predicted"/>
<protein>
    <submittedName>
        <fullName evidence="2">Uncharacterized protein</fullName>
    </submittedName>
</protein>
<keyword evidence="1" id="KW-0812">Transmembrane</keyword>
<dbReference type="EMBL" id="BFBB01000009">
    <property type="protein sequence ID" value="GBF51899.1"/>
    <property type="molecule type" value="Genomic_DNA"/>
</dbReference>
<evidence type="ECO:0000313" key="2">
    <source>
        <dbReference type="EMBL" id="GBF51899.1"/>
    </source>
</evidence>
<keyword evidence="1" id="KW-1133">Transmembrane helix</keyword>
<keyword evidence="3" id="KW-1185">Reference proteome</keyword>
<name>A0A2P2E4V2_9LEPT</name>